<dbReference type="Proteomes" id="UP000784294">
    <property type="component" value="Unassembled WGS sequence"/>
</dbReference>
<protein>
    <submittedName>
        <fullName evidence="1">Uncharacterized protein</fullName>
    </submittedName>
</protein>
<dbReference type="OrthoDB" id="498611at2759"/>
<evidence type="ECO:0000313" key="2">
    <source>
        <dbReference type="Proteomes" id="UP000784294"/>
    </source>
</evidence>
<dbReference type="EMBL" id="CAAALY010253115">
    <property type="protein sequence ID" value="VEL36762.1"/>
    <property type="molecule type" value="Genomic_DNA"/>
</dbReference>
<organism evidence="1 2">
    <name type="scientific">Protopolystoma xenopodis</name>
    <dbReference type="NCBI Taxonomy" id="117903"/>
    <lineage>
        <taxon>Eukaryota</taxon>
        <taxon>Metazoa</taxon>
        <taxon>Spiralia</taxon>
        <taxon>Lophotrochozoa</taxon>
        <taxon>Platyhelminthes</taxon>
        <taxon>Monogenea</taxon>
        <taxon>Polyopisthocotylea</taxon>
        <taxon>Polystomatidea</taxon>
        <taxon>Polystomatidae</taxon>
        <taxon>Protopolystoma</taxon>
    </lineage>
</organism>
<dbReference type="AlphaFoldDB" id="A0A3S5B8A9"/>
<dbReference type="Gene3D" id="3.40.50.10880">
    <property type="entry name" value="Uncharacterised protein PF01937, DUF89, domain 3"/>
    <property type="match status" value="1"/>
</dbReference>
<evidence type="ECO:0000313" key="1">
    <source>
        <dbReference type="EMBL" id="VEL36762.1"/>
    </source>
</evidence>
<keyword evidence="2" id="KW-1185">Reference proteome</keyword>
<name>A0A3S5B8A9_9PLAT</name>
<accession>A0A3S5B8A9</accession>
<sequence length="132" mass="14291">MNTLSGFVPPVAKALKERRLILAETGQASPCIDLRLLASNLVKLVTREQVDLIVLIGMGRAVQTNLYARFSVDCLKVAVLKNAWLANRLGGQLFNVIFSFEPAPESSEVNLTIASSSVVLNGQEMIEDGCDS</sequence>
<reference evidence="1" key="1">
    <citation type="submission" date="2018-11" db="EMBL/GenBank/DDBJ databases">
        <authorList>
            <consortium name="Pathogen Informatics"/>
        </authorList>
    </citation>
    <scope>NUCLEOTIDE SEQUENCE</scope>
</reference>
<dbReference type="InterPro" id="IPR036075">
    <property type="entry name" value="ARMT-1-like_metal-bd_sf"/>
</dbReference>
<proteinExistence type="predicted"/>
<gene>
    <name evidence="1" type="ORF">PXEA_LOCUS30202</name>
</gene>
<comment type="caution">
    <text evidence="1">The sequence shown here is derived from an EMBL/GenBank/DDBJ whole genome shotgun (WGS) entry which is preliminary data.</text>
</comment>
<dbReference type="SUPFAM" id="SSF111321">
    <property type="entry name" value="AF1104-like"/>
    <property type="match status" value="1"/>
</dbReference>